<feature type="transmembrane region" description="Helical" evidence="6">
    <location>
        <begin position="20"/>
        <end position="41"/>
    </location>
</feature>
<keyword evidence="3 6" id="KW-0812">Transmembrane</keyword>
<dbReference type="Pfam" id="PF03631">
    <property type="entry name" value="Virul_fac_BrkB"/>
    <property type="match status" value="1"/>
</dbReference>
<keyword evidence="4 6" id="KW-1133">Transmembrane helix</keyword>
<protein>
    <submittedName>
        <fullName evidence="7">YihY/virulence factor BrkB family protein</fullName>
    </submittedName>
</protein>
<feature type="transmembrane region" description="Helical" evidence="6">
    <location>
        <begin position="148"/>
        <end position="168"/>
    </location>
</feature>
<dbReference type="EMBL" id="CP073721">
    <property type="protein sequence ID" value="UWZ38597.1"/>
    <property type="molecule type" value="Genomic_DNA"/>
</dbReference>
<keyword evidence="2" id="KW-1003">Cell membrane</keyword>
<evidence type="ECO:0000256" key="2">
    <source>
        <dbReference type="ARBA" id="ARBA00022475"/>
    </source>
</evidence>
<evidence type="ECO:0000256" key="4">
    <source>
        <dbReference type="ARBA" id="ARBA00022989"/>
    </source>
</evidence>
<dbReference type="InterPro" id="IPR017039">
    <property type="entry name" value="Virul_fac_BrkB"/>
</dbReference>
<dbReference type="RefSeq" id="WP_260727968.1">
    <property type="nucleotide sequence ID" value="NZ_BAAABS010000095.1"/>
</dbReference>
<gene>
    <name evidence="7" type="ORF">Drose_10350</name>
</gene>
<feature type="transmembrane region" description="Helical" evidence="6">
    <location>
        <begin position="260"/>
        <end position="280"/>
    </location>
</feature>
<reference evidence="7" key="1">
    <citation type="submission" date="2021-04" db="EMBL/GenBank/DDBJ databases">
        <title>Biosynthetic gene clusters of Dactylosporangioum roseum.</title>
        <authorList>
            <person name="Hartkoorn R.C."/>
            <person name="Beaudoing E."/>
            <person name="Hot D."/>
            <person name="Moureu S."/>
        </authorList>
    </citation>
    <scope>NUCLEOTIDE SEQUENCE</scope>
    <source>
        <strain evidence="7">NRRL B-16295</strain>
    </source>
</reference>
<feature type="transmembrane region" description="Helical" evidence="6">
    <location>
        <begin position="74"/>
        <end position="99"/>
    </location>
</feature>
<keyword evidence="5 6" id="KW-0472">Membrane</keyword>
<proteinExistence type="predicted"/>
<evidence type="ECO:0000256" key="6">
    <source>
        <dbReference type="SAM" id="Phobius"/>
    </source>
</evidence>
<accession>A0ABY5Z9Q4</accession>
<evidence type="ECO:0000313" key="8">
    <source>
        <dbReference type="Proteomes" id="UP001058271"/>
    </source>
</evidence>
<sequence length="294" mass="30255">MILRFPRLVARFFRGRDLNLHAAAVTFYGGIAVVPVALLTVRLAGLIAGADRVRHLAAPVIAAMPDRLGAGRATAALVSAGLGMSWVLMLAALVPATLYGEGLRRAFVSLAPAPAPPARPSASSSAASPGGAVSRGASTVAAGWRGRVLVLPLLAAGPVLLLALLAALPGAARLLEAGGWSSVGAVVLSFLAVWLVLSPVLIWVYRVVAPLRPAWPPTVLVGSFTAANLSGFAHGFVLFWSLPLDLGVPFGGMREVGAVVAVALWLYLLHLVTLVGYAATIQVHRMGLLRSAAG</sequence>
<evidence type="ECO:0000313" key="7">
    <source>
        <dbReference type="EMBL" id="UWZ38597.1"/>
    </source>
</evidence>
<evidence type="ECO:0000256" key="5">
    <source>
        <dbReference type="ARBA" id="ARBA00023136"/>
    </source>
</evidence>
<name>A0ABY5Z9Q4_9ACTN</name>
<evidence type="ECO:0000256" key="3">
    <source>
        <dbReference type="ARBA" id="ARBA00022692"/>
    </source>
</evidence>
<comment type="subcellular location">
    <subcellularLocation>
        <location evidence="1">Cell membrane</location>
        <topology evidence="1">Multi-pass membrane protein</topology>
    </subcellularLocation>
</comment>
<dbReference type="Proteomes" id="UP001058271">
    <property type="component" value="Chromosome"/>
</dbReference>
<feature type="transmembrane region" description="Helical" evidence="6">
    <location>
        <begin position="217"/>
        <end position="240"/>
    </location>
</feature>
<feature type="transmembrane region" description="Helical" evidence="6">
    <location>
        <begin position="180"/>
        <end position="205"/>
    </location>
</feature>
<evidence type="ECO:0000256" key="1">
    <source>
        <dbReference type="ARBA" id="ARBA00004651"/>
    </source>
</evidence>
<organism evidence="7 8">
    <name type="scientific">Dactylosporangium roseum</name>
    <dbReference type="NCBI Taxonomy" id="47989"/>
    <lineage>
        <taxon>Bacteria</taxon>
        <taxon>Bacillati</taxon>
        <taxon>Actinomycetota</taxon>
        <taxon>Actinomycetes</taxon>
        <taxon>Micromonosporales</taxon>
        <taxon>Micromonosporaceae</taxon>
        <taxon>Dactylosporangium</taxon>
    </lineage>
</organism>
<keyword evidence="8" id="KW-1185">Reference proteome</keyword>